<dbReference type="AlphaFoldDB" id="Q07P50"/>
<feature type="compositionally biased region" description="Low complexity" evidence="1">
    <location>
        <begin position="332"/>
        <end position="342"/>
    </location>
</feature>
<evidence type="ECO:0000256" key="1">
    <source>
        <dbReference type="SAM" id="MobiDB-lite"/>
    </source>
</evidence>
<dbReference type="eggNOG" id="COG3904">
    <property type="taxonomic scope" value="Bacteria"/>
</dbReference>
<evidence type="ECO:0000313" key="2">
    <source>
        <dbReference type="EMBL" id="ABJ06284.1"/>
    </source>
</evidence>
<proteinExistence type="predicted"/>
<reference evidence="2" key="1">
    <citation type="submission" date="2006-09" db="EMBL/GenBank/DDBJ databases">
        <title>Complete sequence of Rhodopseudomonas palustris BisA53.</title>
        <authorList>
            <consortium name="US DOE Joint Genome Institute"/>
            <person name="Copeland A."/>
            <person name="Lucas S."/>
            <person name="Lapidus A."/>
            <person name="Barry K."/>
            <person name="Detter J.C."/>
            <person name="Glavina del Rio T."/>
            <person name="Hammon N."/>
            <person name="Israni S."/>
            <person name="Dalin E."/>
            <person name="Tice H."/>
            <person name="Pitluck S."/>
            <person name="Chain P."/>
            <person name="Malfatti S."/>
            <person name="Shin M."/>
            <person name="Vergez L."/>
            <person name="Schmutz J."/>
            <person name="Larimer F."/>
            <person name="Land M."/>
            <person name="Hauser L."/>
            <person name="Pelletier D.A."/>
            <person name="Kyrpides N."/>
            <person name="Kim E."/>
            <person name="Harwood C.S."/>
            <person name="Oda Y."/>
            <person name="Richardson P."/>
        </authorList>
    </citation>
    <scope>NUCLEOTIDE SEQUENCE [LARGE SCALE GENOMIC DNA]</scope>
    <source>
        <strain evidence="2">BisA53</strain>
    </source>
</reference>
<dbReference type="InterPro" id="IPR029045">
    <property type="entry name" value="ClpP/crotonase-like_dom_sf"/>
</dbReference>
<sequence length="352" mass="37215">MHSNSTYRPNVPHGLPFGVNYVTGFVCGPLPSLNREGQEGSNLKLVASLKLVGMLALGAALLRLGMALIVTTPATSAQAGAALEERKLPMRFTWVACQPNCRGWISAVGIVTAESPKNFEDFARGRKLDGAAVVLDSSGGSVNDAIALGRRWRQLGLKTTVGTTIEIDTPAGPQIAIAPHAYCESMCVFLLLAGNTRHVPEAAQVRVHQIWMGDRADDARAASYTAQDMMIVERDIGRLAKYTFDMGGTGDLLSLALNVPPWEELHRLSAQELRLTNLITTDAIAELLPPPELARPDGAKPVVAAAPAKPTQDRIASDAPVVPDLVLSVAKPTKTADATAPTGSGGAPQAQH</sequence>
<organism evidence="2">
    <name type="scientific">Rhodopseudomonas palustris (strain BisA53)</name>
    <dbReference type="NCBI Taxonomy" id="316055"/>
    <lineage>
        <taxon>Bacteria</taxon>
        <taxon>Pseudomonadati</taxon>
        <taxon>Pseudomonadota</taxon>
        <taxon>Alphaproteobacteria</taxon>
        <taxon>Hyphomicrobiales</taxon>
        <taxon>Nitrobacteraceae</taxon>
        <taxon>Rhodopseudomonas</taxon>
    </lineage>
</organism>
<protein>
    <recommendedName>
        <fullName evidence="3">Periplasmic protein-like</fullName>
    </recommendedName>
</protein>
<dbReference type="EMBL" id="CP000463">
    <property type="protein sequence ID" value="ABJ06284.1"/>
    <property type="molecule type" value="Genomic_DNA"/>
</dbReference>
<dbReference type="SUPFAM" id="SSF52096">
    <property type="entry name" value="ClpP/crotonase"/>
    <property type="match status" value="1"/>
</dbReference>
<evidence type="ECO:0008006" key="3">
    <source>
        <dbReference type="Google" id="ProtNLM"/>
    </source>
</evidence>
<dbReference type="KEGG" id="rpe:RPE_2344"/>
<name>Q07P50_RHOP5</name>
<accession>Q07P50</accession>
<dbReference type="HOGENOM" id="CLU_972064_0_0_5"/>
<dbReference type="STRING" id="316055.RPE_2344"/>
<gene>
    <name evidence="2" type="ordered locus">RPE_2344</name>
</gene>
<feature type="region of interest" description="Disordered" evidence="1">
    <location>
        <begin position="332"/>
        <end position="352"/>
    </location>
</feature>
<dbReference type="Gene3D" id="3.90.226.10">
    <property type="entry name" value="2-enoyl-CoA Hydratase, Chain A, domain 1"/>
    <property type="match status" value="1"/>
</dbReference>